<protein>
    <submittedName>
        <fullName evidence="2">PbsX family transcriptional regulator</fullName>
    </submittedName>
</protein>
<dbReference type="RefSeq" id="WP_100919883.1">
    <property type="nucleotide sequence ID" value="NZ_CP020370.1"/>
</dbReference>
<name>A0A2K8U9B7_9GAMM</name>
<gene>
    <name evidence="2" type="ORF">THSYN_15050</name>
</gene>
<dbReference type="SUPFAM" id="SSF89447">
    <property type="entry name" value="AbrB/MazE/MraZ-like"/>
    <property type="match status" value="1"/>
</dbReference>
<evidence type="ECO:0000313" key="2">
    <source>
        <dbReference type="EMBL" id="AUB82137.1"/>
    </source>
</evidence>
<dbReference type="GO" id="GO:0003677">
    <property type="term" value="F:DNA binding"/>
    <property type="evidence" value="ECO:0007669"/>
    <property type="project" value="InterPro"/>
</dbReference>
<dbReference type="KEGG" id="tsy:THSYN_15050"/>
<proteinExistence type="predicted"/>
<dbReference type="Gene3D" id="2.10.260.10">
    <property type="match status" value="1"/>
</dbReference>
<dbReference type="SMART" id="SM00966">
    <property type="entry name" value="SpoVT_AbrB"/>
    <property type="match status" value="1"/>
</dbReference>
<evidence type="ECO:0000259" key="1">
    <source>
        <dbReference type="SMART" id="SM00966"/>
    </source>
</evidence>
<dbReference type="EMBL" id="CP020370">
    <property type="protein sequence ID" value="AUB82137.1"/>
    <property type="molecule type" value="Genomic_DNA"/>
</dbReference>
<organism evidence="2 3">
    <name type="scientific">Candidatus Thiodictyon syntrophicum</name>
    <dbReference type="NCBI Taxonomy" id="1166950"/>
    <lineage>
        <taxon>Bacteria</taxon>
        <taxon>Pseudomonadati</taxon>
        <taxon>Pseudomonadota</taxon>
        <taxon>Gammaproteobacteria</taxon>
        <taxon>Chromatiales</taxon>
        <taxon>Chromatiaceae</taxon>
        <taxon>Thiodictyon</taxon>
    </lineage>
</organism>
<dbReference type="AlphaFoldDB" id="A0A2K8U9B7"/>
<dbReference type="OrthoDB" id="9795766at2"/>
<keyword evidence="3" id="KW-1185">Reference proteome</keyword>
<dbReference type="InterPro" id="IPR007159">
    <property type="entry name" value="SpoVT-AbrB_dom"/>
</dbReference>
<reference evidence="2 3" key="1">
    <citation type="submission" date="2017-03" db="EMBL/GenBank/DDBJ databases">
        <title>Complete genome sequence of Candidatus 'Thiodictyon syntrophicum' sp. nov. strain Cad16T, a photolithoautotroph purple sulfur bacterium isolated from an alpine meromictic lake.</title>
        <authorList>
            <person name="Luedin S.M."/>
            <person name="Pothier J.F."/>
            <person name="Danza F."/>
            <person name="Storelli N."/>
            <person name="Wittwer M."/>
            <person name="Tonolla M."/>
        </authorList>
    </citation>
    <scope>NUCLEOTIDE SEQUENCE [LARGE SCALE GENOMIC DNA]</scope>
    <source>
        <strain evidence="2 3">Cad16T</strain>
    </source>
</reference>
<accession>A0A2K8U9B7</accession>
<dbReference type="InterPro" id="IPR039052">
    <property type="entry name" value="Antitox_PemI-like"/>
</dbReference>
<dbReference type="InterPro" id="IPR037914">
    <property type="entry name" value="SpoVT-AbrB_sf"/>
</dbReference>
<dbReference type="PANTHER" id="PTHR40516">
    <property type="entry name" value="ANTITOXIN CHPS-RELATED"/>
    <property type="match status" value="1"/>
</dbReference>
<sequence>MRVVVKKWGNSAAVRIPVGVMAAARVSLDEEVDIREEGGRILIEPIRSHAYDLAELLSGITPENRHAEVDFGTPVGREAL</sequence>
<dbReference type="PANTHER" id="PTHR40516:SF1">
    <property type="entry name" value="ANTITOXIN CHPS-RELATED"/>
    <property type="match status" value="1"/>
</dbReference>
<dbReference type="Proteomes" id="UP000232638">
    <property type="component" value="Chromosome"/>
</dbReference>
<feature type="domain" description="SpoVT-AbrB" evidence="1">
    <location>
        <begin position="6"/>
        <end position="51"/>
    </location>
</feature>
<evidence type="ECO:0000313" key="3">
    <source>
        <dbReference type="Proteomes" id="UP000232638"/>
    </source>
</evidence>
<dbReference type="Pfam" id="PF04014">
    <property type="entry name" value="MazE_antitoxin"/>
    <property type="match status" value="1"/>
</dbReference>
<dbReference type="GO" id="GO:0097351">
    <property type="term" value="F:toxin sequestering activity"/>
    <property type="evidence" value="ECO:0007669"/>
    <property type="project" value="InterPro"/>
</dbReference>